<feature type="compositionally biased region" description="Polar residues" evidence="1">
    <location>
        <begin position="242"/>
        <end position="251"/>
    </location>
</feature>
<sequence length="264" mass="29457">MDEISPLLRPAWNYARKNPHIGLAALLFAIGVVALPTKLAIISGALFGAGASLLGAWINELNTRRSRSEEKARNEVDARKYLAAELNRTIERVLYIHSRAIPNFICVSAENGIKPNDLQEDFLPEMPVLYPNAPQFRDLSGDDATALINFYDSLHALDSFVDGWWEREGQLPVNIFNQVLHLSEKSLTLGLVCIERFSLETLYPPQYESWGTLTSRIERSLSFAKEAREHHIARFEAKNGKSGETATSRSTAGRGGPAQRGRPR</sequence>
<proteinExistence type="predicted"/>
<keyword evidence="4" id="KW-1185">Reference proteome</keyword>
<dbReference type="RefSeq" id="WP_047896211.1">
    <property type="nucleotide sequence ID" value="NZ_AEJF01000187.1"/>
</dbReference>
<evidence type="ECO:0000313" key="3">
    <source>
        <dbReference type="EMBL" id="KLU22168.1"/>
    </source>
</evidence>
<gene>
    <name evidence="3" type="ORF">EOS_31955</name>
</gene>
<feature type="transmembrane region" description="Helical" evidence="2">
    <location>
        <begin position="20"/>
        <end position="35"/>
    </location>
</feature>
<dbReference type="EMBL" id="AEJF01000187">
    <property type="protein sequence ID" value="KLU22168.1"/>
    <property type="molecule type" value="Genomic_DNA"/>
</dbReference>
<keyword evidence="2" id="KW-0812">Transmembrane</keyword>
<reference evidence="3 4" key="1">
    <citation type="journal article" date="2015" name="Genome Announc.">
        <title>Draft Genome Sequence of Burkholderia sp. Strain PML1(12), an Ectomycorrhizosphere-Inhabiting Bacterium with Effective Mineral-Weathering Ability.</title>
        <authorList>
            <person name="Uroz S."/>
            <person name="Oger P."/>
        </authorList>
    </citation>
    <scope>NUCLEOTIDE SEQUENCE [LARGE SCALE GENOMIC DNA]</scope>
    <source>
        <strain evidence="4">PML1(12)</strain>
    </source>
</reference>
<organism evidence="3 4">
    <name type="scientific">Caballeronia mineralivorans PML1(12)</name>
    <dbReference type="NCBI Taxonomy" id="908627"/>
    <lineage>
        <taxon>Bacteria</taxon>
        <taxon>Pseudomonadati</taxon>
        <taxon>Pseudomonadota</taxon>
        <taxon>Betaproteobacteria</taxon>
        <taxon>Burkholderiales</taxon>
        <taxon>Burkholderiaceae</taxon>
        <taxon>Caballeronia</taxon>
    </lineage>
</organism>
<dbReference type="Proteomes" id="UP000035963">
    <property type="component" value="Unassembled WGS sequence"/>
</dbReference>
<evidence type="ECO:0000256" key="2">
    <source>
        <dbReference type="SAM" id="Phobius"/>
    </source>
</evidence>
<accession>A0A0J1FR00</accession>
<evidence type="ECO:0000256" key="1">
    <source>
        <dbReference type="SAM" id="MobiDB-lite"/>
    </source>
</evidence>
<dbReference type="AlphaFoldDB" id="A0A0J1FR00"/>
<feature type="region of interest" description="Disordered" evidence="1">
    <location>
        <begin position="234"/>
        <end position="264"/>
    </location>
</feature>
<dbReference type="PATRIC" id="fig|908627.4.peg.7123"/>
<keyword evidence="2" id="KW-0472">Membrane</keyword>
<evidence type="ECO:0000313" key="4">
    <source>
        <dbReference type="Proteomes" id="UP000035963"/>
    </source>
</evidence>
<comment type="caution">
    <text evidence="3">The sequence shown here is derived from an EMBL/GenBank/DDBJ whole genome shotgun (WGS) entry which is preliminary data.</text>
</comment>
<name>A0A0J1FR00_9BURK</name>
<dbReference type="OrthoDB" id="9135780at2"/>
<keyword evidence="2" id="KW-1133">Transmembrane helix</keyword>
<protein>
    <submittedName>
        <fullName evidence="3">Uncharacterized protein</fullName>
    </submittedName>
</protein>